<reference evidence="1 2" key="1">
    <citation type="submission" date="2023-12" db="EMBL/GenBank/DDBJ databases">
        <title>A high-quality genome assembly for Dillenia turbinata (Dilleniales).</title>
        <authorList>
            <person name="Chanderbali A."/>
        </authorList>
    </citation>
    <scope>NUCLEOTIDE SEQUENCE [LARGE SCALE GENOMIC DNA]</scope>
    <source>
        <strain evidence="1">LSX21</strain>
        <tissue evidence="1">Leaf</tissue>
    </source>
</reference>
<proteinExistence type="predicted"/>
<organism evidence="1 2">
    <name type="scientific">Dillenia turbinata</name>
    <dbReference type="NCBI Taxonomy" id="194707"/>
    <lineage>
        <taxon>Eukaryota</taxon>
        <taxon>Viridiplantae</taxon>
        <taxon>Streptophyta</taxon>
        <taxon>Embryophyta</taxon>
        <taxon>Tracheophyta</taxon>
        <taxon>Spermatophyta</taxon>
        <taxon>Magnoliopsida</taxon>
        <taxon>eudicotyledons</taxon>
        <taxon>Gunneridae</taxon>
        <taxon>Pentapetalae</taxon>
        <taxon>Dilleniales</taxon>
        <taxon>Dilleniaceae</taxon>
        <taxon>Dillenia</taxon>
    </lineage>
</organism>
<dbReference type="AlphaFoldDB" id="A0AAN8VPA7"/>
<evidence type="ECO:0000313" key="2">
    <source>
        <dbReference type="Proteomes" id="UP001370490"/>
    </source>
</evidence>
<comment type="caution">
    <text evidence="1">The sequence shown here is derived from an EMBL/GenBank/DDBJ whole genome shotgun (WGS) entry which is preliminary data.</text>
</comment>
<evidence type="ECO:0000313" key="1">
    <source>
        <dbReference type="EMBL" id="KAK6930942.1"/>
    </source>
</evidence>
<dbReference type="Proteomes" id="UP001370490">
    <property type="component" value="Unassembled WGS sequence"/>
</dbReference>
<keyword evidence="2" id="KW-1185">Reference proteome</keyword>
<name>A0AAN8VPA7_9MAGN</name>
<accession>A0AAN8VPA7</accession>
<protein>
    <submittedName>
        <fullName evidence="1">Uncharacterized protein</fullName>
    </submittedName>
</protein>
<sequence>MLWVRSSEGLGETGVLDGSPNHDAGMTLWTAVADAADVDENPALNGAHMDVDGIPALELVVMLMFDGNPTLELVVVVVVVLVLAAAAVDLDENPGLDGVPVAVDRNPSLDVVHEDACGNPILDTVDVAAQPGLGAVAEALAMVDVTNLSLEDEAVDEDKNMRKWLHGCQVQGFLDENFKDDSGKGKESTS</sequence>
<dbReference type="EMBL" id="JBAMMX010000011">
    <property type="protein sequence ID" value="KAK6930942.1"/>
    <property type="molecule type" value="Genomic_DNA"/>
</dbReference>
<gene>
    <name evidence="1" type="ORF">RJ641_002735</name>
</gene>